<evidence type="ECO:0000313" key="4">
    <source>
        <dbReference type="Proteomes" id="UP000057043"/>
    </source>
</evidence>
<dbReference type="EMBL" id="LGHB01000001">
    <property type="protein sequence ID" value="KUK97734.1"/>
    <property type="molecule type" value="Genomic_DNA"/>
</dbReference>
<dbReference type="EMBL" id="LGFT01000004">
    <property type="protein sequence ID" value="KUK45346.1"/>
    <property type="molecule type" value="Genomic_DNA"/>
</dbReference>
<dbReference type="Proteomes" id="UP000057043">
    <property type="component" value="Unassembled WGS sequence"/>
</dbReference>
<dbReference type="Proteomes" id="UP000053961">
    <property type="component" value="Unassembled WGS sequence"/>
</dbReference>
<protein>
    <submittedName>
        <fullName evidence="1">DsrE/DsrF-like family protein</fullName>
    </submittedName>
</protein>
<dbReference type="PATRIC" id="fig|301375.6.peg.1159"/>
<comment type="caution">
    <text evidence="1">The sequence shown here is derived from an EMBL/GenBank/DDBJ whole genome shotgun (WGS) entry which is preliminary data.</text>
</comment>
<sequence>MGYRGDLAMTDGCYKGKVALFAFNGDPMCFAHVLINALDMKEKNYDVRVIIEGSATKLVATLADPEKPFASLYEKVKAACLIDCVCRACSAKMGSLKSAEVQGLPICDELLGHPSIARYMDAGYTVLTF</sequence>
<accession>A0A101FVN4</accession>
<dbReference type="InterPro" id="IPR003787">
    <property type="entry name" value="Sulphur_relay_DsrE/F-like"/>
</dbReference>
<reference evidence="2" key="1">
    <citation type="journal article" date="2015" name="MBio">
        <title>Genome-resolved metagenomic analysis reveals roles for candidate phyla and other microbial community members in biogeochemical transformations in oil reservoirs.</title>
        <authorList>
            <person name="Hu P."/>
            <person name="Tom L."/>
            <person name="Singh A."/>
            <person name="Thomas B.C."/>
            <person name="Baker B.J."/>
            <person name="Piceno Y.M."/>
            <person name="Andersen G.L."/>
            <person name="Banfield J.F."/>
        </authorList>
    </citation>
    <scope>NUCLEOTIDE SEQUENCE [LARGE SCALE GENOMIC DNA]</scope>
    <source>
        <strain evidence="2">56_747</strain>
    </source>
</reference>
<evidence type="ECO:0000313" key="1">
    <source>
        <dbReference type="EMBL" id="KUK45346.1"/>
    </source>
</evidence>
<proteinExistence type="predicted"/>
<dbReference type="SUPFAM" id="SSF75169">
    <property type="entry name" value="DsrEFH-like"/>
    <property type="match status" value="1"/>
</dbReference>
<organism evidence="1 4">
    <name type="scientific">Methanothrix harundinacea</name>
    <dbReference type="NCBI Taxonomy" id="301375"/>
    <lineage>
        <taxon>Archaea</taxon>
        <taxon>Methanobacteriati</taxon>
        <taxon>Methanobacteriota</taxon>
        <taxon>Stenosarchaea group</taxon>
        <taxon>Methanomicrobia</taxon>
        <taxon>Methanotrichales</taxon>
        <taxon>Methanotrichaceae</taxon>
        <taxon>Methanothrix</taxon>
    </lineage>
</organism>
<evidence type="ECO:0000313" key="2">
    <source>
        <dbReference type="EMBL" id="KUK97734.1"/>
    </source>
</evidence>
<gene>
    <name evidence="1" type="ORF">XD72_0249</name>
    <name evidence="2" type="ORF">XE07_0148</name>
</gene>
<name>A0A101FVN4_9EURY</name>
<dbReference type="InterPro" id="IPR027396">
    <property type="entry name" value="DsrEFH-like"/>
</dbReference>
<reference evidence="3 4" key="2">
    <citation type="journal article" date="2015" name="MBio">
        <title>Genome-Resolved Metagenomic Analysis Reveals Roles for Candidate Phyla and Other Microbial Community Members in Biogeochemical Transformations in Oil Reservoirs.</title>
        <authorList>
            <person name="Hu P."/>
            <person name="Tom L."/>
            <person name="Singh A."/>
            <person name="Thomas B.C."/>
            <person name="Baker B.J."/>
            <person name="Piceno Y.M."/>
            <person name="Andersen G.L."/>
            <person name="Banfield J.F."/>
        </authorList>
    </citation>
    <scope>NUCLEOTIDE SEQUENCE [LARGE SCALE GENOMIC DNA]</scope>
    <source>
        <strain evidence="1">57_489</strain>
    </source>
</reference>
<evidence type="ECO:0000313" key="3">
    <source>
        <dbReference type="Proteomes" id="UP000053961"/>
    </source>
</evidence>
<dbReference type="Pfam" id="PF02635">
    <property type="entry name" value="DsrE"/>
    <property type="match status" value="1"/>
</dbReference>
<dbReference type="AlphaFoldDB" id="A0A101FVN4"/>